<comment type="caution">
    <text evidence="2">The sequence shown here is derived from an EMBL/GenBank/DDBJ whole genome shotgun (WGS) entry which is preliminary data.</text>
</comment>
<dbReference type="EMBL" id="CAJVPP010006574">
    <property type="protein sequence ID" value="CAG8679692.1"/>
    <property type="molecule type" value="Genomic_DNA"/>
</dbReference>
<feature type="region of interest" description="Disordered" evidence="1">
    <location>
        <begin position="1"/>
        <end position="22"/>
    </location>
</feature>
<gene>
    <name evidence="2" type="ORF">FMOSSE_LOCUS12822</name>
</gene>
<evidence type="ECO:0000256" key="1">
    <source>
        <dbReference type="SAM" id="MobiDB-lite"/>
    </source>
</evidence>
<protein>
    <submittedName>
        <fullName evidence="2">3766_t:CDS:1</fullName>
    </submittedName>
</protein>
<evidence type="ECO:0000313" key="3">
    <source>
        <dbReference type="Proteomes" id="UP000789375"/>
    </source>
</evidence>
<accession>A0A9N9EHB8</accession>
<dbReference type="Proteomes" id="UP000789375">
    <property type="component" value="Unassembled WGS sequence"/>
</dbReference>
<organism evidence="2 3">
    <name type="scientific">Funneliformis mosseae</name>
    <name type="common">Endomycorrhizal fungus</name>
    <name type="synonym">Glomus mosseae</name>
    <dbReference type="NCBI Taxonomy" id="27381"/>
    <lineage>
        <taxon>Eukaryota</taxon>
        <taxon>Fungi</taxon>
        <taxon>Fungi incertae sedis</taxon>
        <taxon>Mucoromycota</taxon>
        <taxon>Glomeromycotina</taxon>
        <taxon>Glomeromycetes</taxon>
        <taxon>Glomerales</taxon>
        <taxon>Glomeraceae</taxon>
        <taxon>Funneliformis</taxon>
    </lineage>
</organism>
<evidence type="ECO:0000313" key="2">
    <source>
        <dbReference type="EMBL" id="CAG8679692.1"/>
    </source>
</evidence>
<proteinExistence type="predicted"/>
<reference evidence="2" key="1">
    <citation type="submission" date="2021-06" db="EMBL/GenBank/DDBJ databases">
        <authorList>
            <person name="Kallberg Y."/>
            <person name="Tangrot J."/>
            <person name="Rosling A."/>
        </authorList>
    </citation>
    <scope>NUCLEOTIDE SEQUENCE</scope>
    <source>
        <strain evidence="2">87-6 pot B 2015</strain>
    </source>
</reference>
<sequence length="85" mass="9742">MFSYYKNSQKTTSQSSLGETSRINTVAHTVRPTLQQNTTTKSVLNLVKEKQLDFSFCALAMMRKIVEAVFVNPHLNKNMLQQNNF</sequence>
<name>A0A9N9EHB8_FUNMO</name>
<keyword evidence="3" id="KW-1185">Reference proteome</keyword>
<dbReference type="AlphaFoldDB" id="A0A9N9EHB8"/>